<gene>
    <name evidence="1" type="ORF">HPS55_08530</name>
</gene>
<comment type="caution">
    <text evidence="1">The sequence shown here is derived from an EMBL/GenBank/DDBJ whole genome shotgun (WGS) entry which is preliminary data.</text>
</comment>
<organism evidence="1 2">
    <name type="scientific">Xylanibacter rodentium</name>
    <dbReference type="NCBI Taxonomy" id="2736289"/>
    <lineage>
        <taxon>Bacteria</taxon>
        <taxon>Pseudomonadati</taxon>
        <taxon>Bacteroidota</taxon>
        <taxon>Bacteroidia</taxon>
        <taxon>Bacteroidales</taxon>
        <taxon>Prevotellaceae</taxon>
        <taxon>Xylanibacter</taxon>
    </lineage>
</organism>
<sequence length="90" mass="10148">MANKRNLKRNINLVCEELLAECMAASLYGTKETQESADAIIYAIIKLGNDFTHRVSHPEPGIDAKVYFKDLTDKFNAGIEELAEQINNLY</sequence>
<proteinExistence type="predicted"/>
<evidence type="ECO:0000313" key="1">
    <source>
        <dbReference type="EMBL" id="NPE14369.1"/>
    </source>
</evidence>
<dbReference type="EMBL" id="JABKKE010000012">
    <property type="protein sequence ID" value="NPE14369.1"/>
    <property type="molecule type" value="Genomic_DNA"/>
</dbReference>
<reference evidence="1 2" key="1">
    <citation type="submission" date="2020-05" db="EMBL/GenBank/DDBJ databases">
        <title>Distinct polysaccharide utilization as determinants for interspecies competition between intestinal Prevotella spp.</title>
        <authorList>
            <person name="Galvez E.J.C."/>
            <person name="Iljazovic A."/>
            <person name="Strowig T."/>
        </authorList>
    </citation>
    <scope>NUCLEOTIDE SEQUENCE [LARGE SCALE GENOMIC DNA]</scope>
    <source>
        <strain evidence="1 2">PROD</strain>
    </source>
</reference>
<evidence type="ECO:0008006" key="3">
    <source>
        <dbReference type="Google" id="ProtNLM"/>
    </source>
</evidence>
<dbReference type="RefSeq" id="WP_172175675.1">
    <property type="nucleotide sequence ID" value="NZ_CASGIA010000022.1"/>
</dbReference>
<evidence type="ECO:0000313" key="2">
    <source>
        <dbReference type="Proteomes" id="UP001193734"/>
    </source>
</evidence>
<accession>A0ABX2AUH1</accession>
<dbReference type="Proteomes" id="UP001193734">
    <property type="component" value="Unassembled WGS sequence"/>
</dbReference>
<protein>
    <recommendedName>
        <fullName evidence="3">DUF86 domain-containing protein</fullName>
    </recommendedName>
</protein>
<name>A0ABX2AUH1_9BACT</name>
<dbReference type="GeneID" id="82157811"/>
<keyword evidence="2" id="KW-1185">Reference proteome</keyword>